<dbReference type="InterPro" id="IPR047797">
    <property type="entry name" value="ISNCY_transpos"/>
</dbReference>
<feature type="region of interest" description="Disordered" evidence="1">
    <location>
        <begin position="408"/>
        <end position="432"/>
    </location>
</feature>
<dbReference type="SUPFAM" id="SSF46689">
    <property type="entry name" value="Homeodomain-like"/>
    <property type="match status" value="1"/>
</dbReference>
<dbReference type="SUPFAM" id="SSF53098">
    <property type="entry name" value="Ribonuclease H-like"/>
    <property type="match status" value="1"/>
</dbReference>
<dbReference type="PROSITE" id="PS50994">
    <property type="entry name" value="INTEGRASE"/>
    <property type="match status" value="1"/>
</dbReference>
<dbReference type="EMBL" id="JAQYXL010000001">
    <property type="protein sequence ID" value="MEN3230896.1"/>
    <property type="molecule type" value="Genomic_DNA"/>
</dbReference>
<dbReference type="PANTHER" id="PTHR35004:SF7">
    <property type="entry name" value="INTEGRASE PROTEIN"/>
    <property type="match status" value="1"/>
</dbReference>
<dbReference type="InterPro" id="IPR036397">
    <property type="entry name" value="RNaseH_sf"/>
</dbReference>
<accession>A0ABU9ZHT6</accession>
<protein>
    <submittedName>
        <fullName evidence="3">ISNCY-like element ISMex6 family transposase</fullName>
    </submittedName>
</protein>
<dbReference type="Proteomes" id="UP001404845">
    <property type="component" value="Unassembled WGS sequence"/>
</dbReference>
<dbReference type="InterPro" id="IPR001584">
    <property type="entry name" value="Integrase_cat-core"/>
</dbReference>
<dbReference type="PANTHER" id="PTHR35004">
    <property type="entry name" value="TRANSPOSASE RV3428C-RELATED"/>
    <property type="match status" value="1"/>
</dbReference>
<evidence type="ECO:0000256" key="1">
    <source>
        <dbReference type="SAM" id="MobiDB-lite"/>
    </source>
</evidence>
<dbReference type="Gene3D" id="3.30.420.10">
    <property type="entry name" value="Ribonuclease H-like superfamily/Ribonuclease H"/>
    <property type="match status" value="1"/>
</dbReference>
<sequence>MGLKSMSGKEFSRLDVLLDVEAGRLAIDDACDLMGLRRRQVFRLLAAFRKQGAAGLISKRRGRPSNNRLPDEVRQLAMSIVRERYSDFGPTLACEKLANLHDCPVSRETLRKWMMEDGLWLDRRRRLPSVHQPRLRRDRVGELIQIDGSKHYWFENRGPECTLLAFIDDATSRIMHAAFVHSESAFDYLRETRAYLMKHGRPTAFYSDKHAVFRVSKRDAAGGTGMTQFGRALDELNIDIMCANTPSAKGRIERAFGTLQDRLIKEMRLAEICSMEDGNKFLVGFIADHNARFGKPPFDERDAHRALQGDIILDDVFAWKEERTVTNSLTLQYDKVTFILEPTAVTRPLARKRVQVIDYPDGRFAIRHQGLDLPFRTFDRIRHVDQAAIVENKRLGAVLAFIAERQQERDQNRSQKAPRRQGQVGRHMFKSG</sequence>
<feature type="domain" description="Integrase catalytic" evidence="2">
    <location>
        <begin position="129"/>
        <end position="310"/>
    </location>
</feature>
<organism evidence="3 4">
    <name type="scientific">Methylorubrum rhodesianum</name>
    <dbReference type="NCBI Taxonomy" id="29427"/>
    <lineage>
        <taxon>Bacteria</taxon>
        <taxon>Pseudomonadati</taxon>
        <taxon>Pseudomonadota</taxon>
        <taxon>Alphaproteobacteria</taxon>
        <taxon>Hyphomicrobiales</taxon>
        <taxon>Methylobacteriaceae</taxon>
        <taxon>Methylorubrum</taxon>
    </lineage>
</organism>
<dbReference type="NCBIfam" id="NF033594">
    <property type="entry name" value="transpos_ISNCY_2"/>
    <property type="match status" value="1"/>
</dbReference>
<reference evidence="3 4" key="1">
    <citation type="journal article" date="2023" name="PLoS ONE">
        <title>Complete genome assembly of Hawai'i environmental nontuberculous mycobacteria reveals unexpected co-isolation with methylobacteria.</title>
        <authorList>
            <person name="Hendrix J."/>
            <person name="Epperson L.E."/>
            <person name="Tong E.I."/>
            <person name="Chan Y.L."/>
            <person name="Hasan N.A."/>
            <person name="Dawrs S.N."/>
            <person name="Norton G.J."/>
            <person name="Virdi R."/>
            <person name="Crooks J.L."/>
            <person name="Chan E.D."/>
            <person name="Honda J.R."/>
            <person name="Strong M."/>
        </authorList>
    </citation>
    <scope>NUCLEOTIDE SEQUENCE [LARGE SCALE GENOMIC DNA]</scope>
    <source>
        <strain evidence="3 4">NJH_HI01</strain>
    </source>
</reference>
<evidence type="ECO:0000313" key="3">
    <source>
        <dbReference type="EMBL" id="MEN3230896.1"/>
    </source>
</evidence>
<dbReference type="RefSeq" id="WP_063988395.1">
    <property type="nucleotide sequence ID" value="NZ_JACWCW010000019.1"/>
</dbReference>
<evidence type="ECO:0000259" key="2">
    <source>
        <dbReference type="PROSITE" id="PS50994"/>
    </source>
</evidence>
<gene>
    <name evidence="3" type="ORF">PUR21_25260</name>
</gene>
<dbReference type="InterPro" id="IPR012337">
    <property type="entry name" value="RNaseH-like_sf"/>
</dbReference>
<comment type="caution">
    <text evidence="3">The sequence shown here is derived from an EMBL/GenBank/DDBJ whole genome shotgun (WGS) entry which is preliminary data.</text>
</comment>
<evidence type="ECO:0000313" key="4">
    <source>
        <dbReference type="Proteomes" id="UP001404845"/>
    </source>
</evidence>
<proteinExistence type="predicted"/>
<dbReference type="Pfam" id="PF13551">
    <property type="entry name" value="HTH_29"/>
    <property type="match status" value="1"/>
</dbReference>
<dbReference type="InterPro" id="IPR009057">
    <property type="entry name" value="Homeodomain-like_sf"/>
</dbReference>
<name>A0ABU9ZHT6_9HYPH</name>
<keyword evidence="4" id="KW-1185">Reference proteome</keyword>